<dbReference type="InterPro" id="IPR006171">
    <property type="entry name" value="TOPRIM_dom"/>
</dbReference>
<dbReference type="InterPro" id="IPR019475">
    <property type="entry name" value="DNA_primase_DnaB-bd"/>
</dbReference>
<reference evidence="3" key="1">
    <citation type="submission" date="2017-09" db="EMBL/GenBank/DDBJ databases">
        <title>Depth-based differentiation of microbial function through sediment-hosted aquifers and enrichment of novel symbionts in the deep terrestrial subsurface.</title>
        <authorList>
            <person name="Probst A.J."/>
            <person name="Ladd B."/>
            <person name="Jarett J.K."/>
            <person name="Geller-Mcgrath D.E."/>
            <person name="Sieber C.M.K."/>
            <person name="Emerson J.B."/>
            <person name="Anantharaman K."/>
            <person name="Thomas B.C."/>
            <person name="Malmstrom R."/>
            <person name="Stieglmeier M."/>
            <person name="Klingl A."/>
            <person name="Woyke T."/>
            <person name="Ryan C.M."/>
            <person name="Banfield J.F."/>
        </authorList>
    </citation>
    <scope>NUCLEOTIDE SEQUENCE [LARGE SCALE GENOMIC DNA]</scope>
</reference>
<dbReference type="EMBL" id="PEYY01000039">
    <property type="protein sequence ID" value="PIS18125.1"/>
    <property type="molecule type" value="Genomic_DNA"/>
</dbReference>
<dbReference type="InterPro" id="IPR050219">
    <property type="entry name" value="DnaG_primase"/>
</dbReference>
<evidence type="ECO:0000313" key="3">
    <source>
        <dbReference type="Proteomes" id="UP000229574"/>
    </source>
</evidence>
<dbReference type="Gene3D" id="3.40.1360.10">
    <property type="match status" value="1"/>
</dbReference>
<dbReference type="SMART" id="SM00493">
    <property type="entry name" value="TOPRIM"/>
    <property type="match status" value="1"/>
</dbReference>
<proteinExistence type="predicted"/>
<evidence type="ECO:0000259" key="1">
    <source>
        <dbReference type="PROSITE" id="PS50880"/>
    </source>
</evidence>
<dbReference type="GO" id="GO:0005737">
    <property type="term" value="C:cytoplasm"/>
    <property type="evidence" value="ECO:0007669"/>
    <property type="project" value="TreeGrafter"/>
</dbReference>
<dbReference type="Pfam" id="PF08275">
    <property type="entry name" value="DNAG_N"/>
    <property type="match status" value="1"/>
</dbReference>
<dbReference type="SUPFAM" id="SSF56731">
    <property type="entry name" value="DNA primase core"/>
    <property type="match status" value="1"/>
</dbReference>
<dbReference type="CDD" id="cd03364">
    <property type="entry name" value="TOPRIM_DnaG_primases"/>
    <property type="match status" value="1"/>
</dbReference>
<gene>
    <name evidence="2" type="ORF">COT54_00935</name>
</gene>
<evidence type="ECO:0000313" key="2">
    <source>
        <dbReference type="EMBL" id="PIS18125.1"/>
    </source>
</evidence>
<dbReference type="PROSITE" id="PS50880">
    <property type="entry name" value="TOPRIM"/>
    <property type="match status" value="1"/>
</dbReference>
<feature type="non-terminal residue" evidence="2">
    <location>
        <position position="1"/>
    </location>
</feature>
<dbReference type="PANTHER" id="PTHR30313">
    <property type="entry name" value="DNA PRIMASE"/>
    <property type="match status" value="1"/>
</dbReference>
<accession>A0A2H0WZW9</accession>
<dbReference type="GO" id="GO:0006269">
    <property type="term" value="P:DNA replication, synthesis of primer"/>
    <property type="evidence" value="ECO:0007669"/>
    <property type="project" value="TreeGrafter"/>
</dbReference>
<dbReference type="GO" id="GO:0016779">
    <property type="term" value="F:nucleotidyltransferase activity"/>
    <property type="evidence" value="ECO:0007669"/>
    <property type="project" value="InterPro"/>
</dbReference>
<organism evidence="2 3">
    <name type="scientific">Candidatus Collierbacteria bacterium CG09_land_8_20_14_0_10_46_12</name>
    <dbReference type="NCBI Taxonomy" id="1974533"/>
    <lineage>
        <taxon>Bacteria</taxon>
        <taxon>Candidatus Collieribacteriota</taxon>
    </lineage>
</organism>
<feature type="domain" description="Toprim" evidence="1">
    <location>
        <begin position="50"/>
        <end position="131"/>
    </location>
</feature>
<dbReference type="Pfam" id="PF10410">
    <property type="entry name" value="DnaB_bind"/>
    <property type="match status" value="1"/>
</dbReference>
<protein>
    <recommendedName>
        <fullName evidence="1">Toprim domain-containing protein</fullName>
    </recommendedName>
</protein>
<dbReference type="Proteomes" id="UP000229574">
    <property type="component" value="Unassembled WGS sequence"/>
</dbReference>
<dbReference type="Pfam" id="PF13155">
    <property type="entry name" value="Toprim_2"/>
    <property type="match status" value="1"/>
</dbReference>
<name>A0A2H0WZW9_9BACT</name>
<comment type="caution">
    <text evidence="2">The sequence shown here is derived from an EMBL/GenBank/DDBJ whole genome shotgun (WGS) entry which is preliminary data.</text>
</comment>
<dbReference type="InterPro" id="IPR013264">
    <property type="entry name" value="DNAG_N"/>
</dbReference>
<dbReference type="InterPro" id="IPR034151">
    <property type="entry name" value="TOPRIM_DnaG_bac"/>
</dbReference>
<dbReference type="AlphaFoldDB" id="A0A2H0WZW9"/>
<dbReference type="Gene3D" id="3.90.980.10">
    <property type="entry name" value="DNA primase, catalytic core, N-terminal domain"/>
    <property type="match status" value="1"/>
</dbReference>
<dbReference type="PANTHER" id="PTHR30313:SF2">
    <property type="entry name" value="DNA PRIMASE"/>
    <property type="match status" value="1"/>
</dbReference>
<dbReference type="InterPro" id="IPR037068">
    <property type="entry name" value="DNA_primase_core_N_sf"/>
</dbReference>
<sequence>KGVVVGFSGRTLSKDEKEAKYINSPETMLYSKSRLLYGLWENREYIRKANEIVLVEGELDVIPSWQANVKQAVAIKGSAFTSEQAQLMARYTKNVIMSLDSDSAGQEAIKRAVVVAENMDLSIRVVQVTGGKDPGDVATANPRNWREMVKSSVLYWDFLISSAFEKNDPKTGTGAKAISGEVIPALSLIANSVIRAHYVRDLSTKLGVPEESIYSEIERFTKRKELNILKQTVSSIEKGQISRRQEVEEYLLSLSLQYFDKIKVQLAKVETEWISTMSCAKILAKLQTWDPKIEFKIQELSKSLPPELQSVIDSTYLCDLSRVDDPVKEWEGVVSEIRSLYAKAELKKLSSEIAKAEKNGLVTADLQERFVTLSKSLSGIM</sequence>